<evidence type="ECO:0000313" key="4">
    <source>
        <dbReference type="EMBL" id="MBB3186112.1"/>
    </source>
</evidence>
<dbReference type="EC" id="2.3.1.183" evidence="4"/>
<dbReference type="PANTHER" id="PTHR43072">
    <property type="entry name" value="N-ACETYLTRANSFERASE"/>
    <property type="match status" value="1"/>
</dbReference>
<keyword evidence="5" id="KW-1185">Reference proteome</keyword>
<dbReference type="CDD" id="cd04301">
    <property type="entry name" value="NAT_SF"/>
    <property type="match status" value="1"/>
</dbReference>
<dbReference type="SUPFAM" id="SSF55729">
    <property type="entry name" value="Acyl-CoA N-acyltransferases (Nat)"/>
    <property type="match status" value="1"/>
</dbReference>
<feature type="domain" description="N-acetyltransferase" evidence="3">
    <location>
        <begin position="26"/>
        <end position="189"/>
    </location>
</feature>
<dbReference type="EMBL" id="JACHYB010000001">
    <property type="protein sequence ID" value="MBB3186112.1"/>
    <property type="molecule type" value="Genomic_DNA"/>
</dbReference>
<gene>
    <name evidence="4" type="ORF">FHX64_000275</name>
</gene>
<sequence>MPTFEPPKNKRERGAELQSIKPMADLQFRDATYADLTIIVEIYNSTIASRMVTADTEPVTVESRQKWFDEHQPDKRPLWMVEDEQRQTIGWVSFQSFYGRPAYDATVEISIYLDAVHRGKGLGKEILRYCIEKAPDFGVRTLLAFIFSHNEPSLQLFRHFGFEEWALLPNIANLDGQERGLIILGKRID</sequence>
<dbReference type="PROSITE" id="PS51186">
    <property type="entry name" value="GNAT"/>
    <property type="match status" value="1"/>
</dbReference>
<dbReference type="GO" id="GO:0102971">
    <property type="term" value="F:phosphinothricin N-acetyltransferase activity"/>
    <property type="evidence" value="ECO:0007669"/>
    <property type="project" value="UniProtKB-EC"/>
</dbReference>
<organism evidence="4 5">
    <name type="scientific">Microbacter margulisiae</name>
    <dbReference type="NCBI Taxonomy" id="1350067"/>
    <lineage>
        <taxon>Bacteria</taxon>
        <taxon>Pseudomonadati</taxon>
        <taxon>Bacteroidota</taxon>
        <taxon>Bacteroidia</taxon>
        <taxon>Bacteroidales</taxon>
        <taxon>Porphyromonadaceae</taxon>
        <taxon>Microbacter</taxon>
    </lineage>
</organism>
<comment type="caution">
    <text evidence="4">The sequence shown here is derived from an EMBL/GenBank/DDBJ whole genome shotgun (WGS) entry which is preliminary data.</text>
</comment>
<dbReference type="InterPro" id="IPR000182">
    <property type="entry name" value="GNAT_dom"/>
</dbReference>
<dbReference type="PANTHER" id="PTHR43072:SF23">
    <property type="entry name" value="UPF0039 PROTEIN C11D3.02C"/>
    <property type="match status" value="1"/>
</dbReference>
<accession>A0A7W5DNK0</accession>
<dbReference type="Proteomes" id="UP000544222">
    <property type="component" value="Unassembled WGS sequence"/>
</dbReference>
<evidence type="ECO:0000256" key="1">
    <source>
        <dbReference type="ARBA" id="ARBA00022679"/>
    </source>
</evidence>
<evidence type="ECO:0000313" key="5">
    <source>
        <dbReference type="Proteomes" id="UP000544222"/>
    </source>
</evidence>
<dbReference type="Pfam" id="PF13302">
    <property type="entry name" value="Acetyltransf_3"/>
    <property type="match status" value="1"/>
</dbReference>
<reference evidence="4 5" key="1">
    <citation type="submission" date="2020-08" db="EMBL/GenBank/DDBJ databases">
        <title>Genomic Encyclopedia of Type Strains, Phase IV (KMG-IV): sequencing the most valuable type-strain genomes for metagenomic binning, comparative biology and taxonomic classification.</title>
        <authorList>
            <person name="Goeker M."/>
        </authorList>
    </citation>
    <scope>NUCLEOTIDE SEQUENCE [LARGE SCALE GENOMIC DNA]</scope>
    <source>
        <strain evidence="4 5">DSM 27471</strain>
    </source>
</reference>
<proteinExistence type="predicted"/>
<keyword evidence="2 4" id="KW-0012">Acyltransferase</keyword>
<protein>
    <submittedName>
        <fullName evidence="4">Phosphinothricin acetyltransferase</fullName>
        <ecNumber evidence="4">2.3.1.183</ecNumber>
    </submittedName>
</protein>
<dbReference type="AlphaFoldDB" id="A0A7W5DNK0"/>
<evidence type="ECO:0000259" key="3">
    <source>
        <dbReference type="PROSITE" id="PS51186"/>
    </source>
</evidence>
<evidence type="ECO:0000256" key="2">
    <source>
        <dbReference type="ARBA" id="ARBA00023315"/>
    </source>
</evidence>
<dbReference type="Gene3D" id="3.40.630.30">
    <property type="match status" value="1"/>
</dbReference>
<keyword evidence="1 4" id="KW-0808">Transferase</keyword>
<dbReference type="InterPro" id="IPR016181">
    <property type="entry name" value="Acyl_CoA_acyltransferase"/>
</dbReference>
<name>A0A7W5DNK0_9PORP</name>